<dbReference type="OrthoDB" id="2220259at2"/>
<gene>
    <name evidence="2" type="ORF">SAMN04489735_101510</name>
</gene>
<protein>
    <submittedName>
        <fullName evidence="2">SMI1 / KNR4 family (SUKH-1)</fullName>
    </submittedName>
</protein>
<organism evidence="2 3">
    <name type="scientific">Aneurinibacillus thermoaerophilus</name>
    <dbReference type="NCBI Taxonomy" id="143495"/>
    <lineage>
        <taxon>Bacteria</taxon>
        <taxon>Bacillati</taxon>
        <taxon>Bacillota</taxon>
        <taxon>Bacilli</taxon>
        <taxon>Bacillales</taxon>
        <taxon>Paenibacillaceae</taxon>
        <taxon>Aneurinibacillus group</taxon>
        <taxon>Aneurinibacillus</taxon>
    </lineage>
</organism>
<feature type="domain" description="Knr4/Smi1-like" evidence="1">
    <location>
        <begin position="8"/>
        <end position="142"/>
    </location>
</feature>
<dbReference type="Proteomes" id="UP000198956">
    <property type="component" value="Unassembled WGS sequence"/>
</dbReference>
<dbReference type="AlphaFoldDB" id="A0A1G8ACC9"/>
<dbReference type="SMART" id="SM00860">
    <property type="entry name" value="SMI1_KNR4"/>
    <property type="match status" value="1"/>
</dbReference>
<name>A0A1G8ACC9_ANETH</name>
<sequence length="146" mass="16963">MNIKGFGQATDEMISNFEQYIGFSLPEDYKQFLREYNGGTAIVRYSTFFVEELNENIPLDVMYGLGVERPFDIIKWYDEYVDDLFPNSIIIGDDPGSGKIVLVTDPEYKGIYYWDHVFHFEQSSEDENTYEIADSFQAFIDGLKNP</sequence>
<accession>A0A1G8ACC9</accession>
<dbReference type="EMBL" id="FNDE01000015">
    <property type="protein sequence ID" value="SDH18496.1"/>
    <property type="molecule type" value="Genomic_DNA"/>
</dbReference>
<dbReference type="InterPro" id="IPR037883">
    <property type="entry name" value="Knr4/Smi1-like_sf"/>
</dbReference>
<proteinExistence type="predicted"/>
<evidence type="ECO:0000259" key="1">
    <source>
        <dbReference type="SMART" id="SM00860"/>
    </source>
</evidence>
<dbReference type="InterPro" id="IPR018958">
    <property type="entry name" value="Knr4/Smi1-like_dom"/>
</dbReference>
<dbReference type="SUPFAM" id="SSF160631">
    <property type="entry name" value="SMI1/KNR4-like"/>
    <property type="match status" value="1"/>
</dbReference>
<dbReference type="Gene3D" id="3.40.1580.10">
    <property type="entry name" value="SMI1/KNR4-like"/>
    <property type="match status" value="1"/>
</dbReference>
<evidence type="ECO:0000313" key="3">
    <source>
        <dbReference type="Proteomes" id="UP000198956"/>
    </source>
</evidence>
<evidence type="ECO:0000313" key="2">
    <source>
        <dbReference type="EMBL" id="SDH18496.1"/>
    </source>
</evidence>
<dbReference type="Pfam" id="PF09346">
    <property type="entry name" value="SMI1_KNR4"/>
    <property type="match status" value="1"/>
</dbReference>
<reference evidence="2 3" key="1">
    <citation type="submission" date="2016-10" db="EMBL/GenBank/DDBJ databases">
        <authorList>
            <person name="de Groot N.N."/>
        </authorList>
    </citation>
    <scope>NUCLEOTIDE SEQUENCE [LARGE SCALE GENOMIC DNA]</scope>
    <source>
        <strain evidence="2 3">L 420-91</strain>
    </source>
</reference>
<dbReference type="RefSeq" id="WP_091260503.1">
    <property type="nucleotide sequence ID" value="NZ_FNDE01000015.1"/>
</dbReference>